<keyword evidence="4" id="KW-1185">Reference proteome</keyword>
<dbReference type="SUPFAM" id="SSF51658">
    <property type="entry name" value="Xylose isomerase-like"/>
    <property type="match status" value="1"/>
</dbReference>
<reference evidence="3 4" key="1">
    <citation type="submission" date="2021-01" db="EMBL/GenBank/DDBJ databases">
        <title>Chryseolinea sp. Jin1 Genome sequencing and assembly.</title>
        <authorList>
            <person name="Kim I."/>
        </authorList>
    </citation>
    <scope>NUCLEOTIDE SEQUENCE [LARGE SCALE GENOMIC DNA]</scope>
    <source>
        <strain evidence="3 4">Jin1</strain>
    </source>
</reference>
<keyword evidence="1" id="KW-0413">Isomerase</keyword>
<name>A0ABS1L0P2_9BACT</name>
<dbReference type="EMBL" id="JAERRB010000011">
    <property type="protein sequence ID" value="MBL0744487.1"/>
    <property type="molecule type" value="Genomic_DNA"/>
</dbReference>
<dbReference type="InterPro" id="IPR036237">
    <property type="entry name" value="Xyl_isomerase-like_sf"/>
</dbReference>
<dbReference type="PROSITE" id="PS51318">
    <property type="entry name" value="TAT"/>
    <property type="match status" value="1"/>
</dbReference>
<evidence type="ECO:0000259" key="2">
    <source>
        <dbReference type="Pfam" id="PF01261"/>
    </source>
</evidence>
<dbReference type="InterPro" id="IPR006311">
    <property type="entry name" value="TAT_signal"/>
</dbReference>
<comment type="caution">
    <text evidence="3">The sequence shown here is derived from an EMBL/GenBank/DDBJ whole genome shotgun (WGS) entry which is preliminary data.</text>
</comment>
<evidence type="ECO:0000313" key="4">
    <source>
        <dbReference type="Proteomes" id="UP000613030"/>
    </source>
</evidence>
<accession>A0ABS1L0P2</accession>
<organism evidence="3 4">
    <name type="scientific">Chryseolinea lacunae</name>
    <dbReference type="NCBI Taxonomy" id="2801331"/>
    <lineage>
        <taxon>Bacteria</taxon>
        <taxon>Pseudomonadati</taxon>
        <taxon>Bacteroidota</taxon>
        <taxon>Cytophagia</taxon>
        <taxon>Cytophagales</taxon>
        <taxon>Fulvivirgaceae</taxon>
        <taxon>Chryseolinea</taxon>
    </lineage>
</organism>
<dbReference type="InterPro" id="IPR050417">
    <property type="entry name" value="Sugar_Epim/Isomerase"/>
</dbReference>
<sequence length="299" mass="32762">MKNTSENSSRRGAIKKIAGSAAVALAGTSLAHRLSAAEAVMEPNLKGKVNHSVCRWCYNDIPFEDLCKAAKKIGLSSIELTGPEEWPILKKYGLTSALPWGAGKGIGEGFNNPALHDELVKSYSEVIPLAAAAGLNQIICFSGNRNGLADEKGIENCAIGLKRLMPIAEKYKVTMVMELLNSKVNHPDYQCDRTPWGAALCDQVGSERFKLLYDIYHMQIMEGDVIATIQKYQKYISHYHTGGVPGRNEIDDTQELNYPAIMKAIVQTGFKGYVAQEFIPKRQDKIASLKQGVLICDVG</sequence>
<evidence type="ECO:0000313" key="3">
    <source>
        <dbReference type="EMBL" id="MBL0744487.1"/>
    </source>
</evidence>
<dbReference type="PANTHER" id="PTHR43489:SF3">
    <property type="entry name" value="XYLOSE ISOMERASE DOMAIN PROTEIN TIM BARREL"/>
    <property type="match status" value="1"/>
</dbReference>
<evidence type="ECO:0000256" key="1">
    <source>
        <dbReference type="ARBA" id="ARBA00023235"/>
    </source>
</evidence>
<proteinExistence type="predicted"/>
<gene>
    <name evidence="3" type="ORF">JI741_24855</name>
</gene>
<dbReference type="Gene3D" id="3.20.20.150">
    <property type="entry name" value="Divalent-metal-dependent TIM barrel enzymes"/>
    <property type="match status" value="1"/>
</dbReference>
<dbReference type="Pfam" id="PF01261">
    <property type="entry name" value="AP_endonuc_2"/>
    <property type="match status" value="1"/>
</dbReference>
<dbReference type="Proteomes" id="UP000613030">
    <property type="component" value="Unassembled WGS sequence"/>
</dbReference>
<dbReference type="PANTHER" id="PTHR43489">
    <property type="entry name" value="ISOMERASE"/>
    <property type="match status" value="1"/>
</dbReference>
<dbReference type="RefSeq" id="WP_202014142.1">
    <property type="nucleotide sequence ID" value="NZ_JAERRB010000011.1"/>
</dbReference>
<feature type="domain" description="Xylose isomerase-like TIM barrel" evidence="2">
    <location>
        <begin position="88"/>
        <end position="279"/>
    </location>
</feature>
<protein>
    <submittedName>
        <fullName evidence="3">TIM barrel protein</fullName>
    </submittedName>
</protein>
<dbReference type="InterPro" id="IPR013022">
    <property type="entry name" value="Xyl_isomerase-like_TIM-brl"/>
</dbReference>